<feature type="compositionally biased region" description="Basic and acidic residues" evidence="2">
    <location>
        <begin position="181"/>
        <end position="209"/>
    </location>
</feature>
<feature type="region of interest" description="Disordered" evidence="2">
    <location>
        <begin position="1"/>
        <end position="32"/>
    </location>
</feature>
<feature type="non-terminal residue" evidence="4">
    <location>
        <position position="610"/>
    </location>
</feature>
<keyword evidence="3" id="KW-0812">Transmembrane</keyword>
<protein>
    <submittedName>
        <fullName evidence="4">Uncharacterized protein</fullName>
    </submittedName>
</protein>
<feature type="compositionally biased region" description="Acidic residues" evidence="2">
    <location>
        <begin position="134"/>
        <end position="153"/>
    </location>
</feature>
<name>A0AAE0GPY7_9CHLO</name>
<feature type="compositionally biased region" description="Polar residues" evidence="2">
    <location>
        <begin position="167"/>
        <end position="179"/>
    </location>
</feature>
<proteinExistence type="predicted"/>
<feature type="compositionally biased region" description="Acidic residues" evidence="2">
    <location>
        <begin position="443"/>
        <end position="463"/>
    </location>
</feature>
<feature type="compositionally biased region" description="Basic and acidic residues" evidence="2">
    <location>
        <begin position="242"/>
        <end position="292"/>
    </location>
</feature>
<sequence length="610" mass="67434">MNSTDESGDTFPASHNRDHEQKGAPPSLLKKKHALTALERAVDALRSEEYEKAQKLLAVSQQLFDTQAANTISVCIDVARISEAHSAQQEAVLAAEEALKVEYDQRVEEPGDAPRAAVFDVTMGPLTAPFKPDPEEDERSEEEDLNELLDDYDELKQDPLRPRSSDGLGSTSTSEIPTSRTRAEARRQQRLAEERAALRRKEAARRDEELNAASRRRAAQEAVARKKAEEEAAAAAQESQLAEERRKEALVAERKRQEEADAARRKAEENRLRRKTEKDAAAKKKAEQKAKGEATTADDQGARRNSTDSPQSSAKSQPPEETPAGPPLSEDEIRKAGEMRANREAAAQYFSLAQAAAGEGNLEKATRMMRKATSLAPGFYDKELKRLEEQFAKPQDTSPSRRTNTSSEASSSRGRSRDESPDPGRTSSGRGRSESPFGGQNSDFDDEEEVEEGPEEEGDMEEVDSLELLRRLWGTAFELLGVARVLGIKAGLMAWSWGMELSSVVQRRFALVHAFTILMLVWAWAVGWVGALCSLTWEVLVAIVVLVWSILQWFWFTVFWDPSMCASLPSIPLQPRSPRSGGTQLAPAVHPSRSFRAVVGAPCTPPGHFM</sequence>
<feature type="compositionally biased region" description="Low complexity" evidence="2">
    <location>
        <begin position="400"/>
        <end position="413"/>
    </location>
</feature>
<keyword evidence="3" id="KW-0472">Membrane</keyword>
<feature type="transmembrane region" description="Helical" evidence="3">
    <location>
        <begin position="537"/>
        <end position="560"/>
    </location>
</feature>
<dbReference type="InterPro" id="IPR019734">
    <property type="entry name" value="TPR_rpt"/>
</dbReference>
<feature type="compositionally biased region" description="Polar residues" evidence="2">
    <location>
        <begin position="307"/>
        <end position="316"/>
    </location>
</feature>
<dbReference type="AlphaFoldDB" id="A0AAE0GPY7"/>
<comment type="caution">
    <text evidence="4">The sequence shown here is derived from an EMBL/GenBank/DDBJ whole genome shotgun (WGS) entry which is preliminary data.</text>
</comment>
<feature type="repeat" description="TPR" evidence="1">
    <location>
        <begin position="346"/>
        <end position="379"/>
    </location>
</feature>
<accession>A0AAE0GPY7</accession>
<feature type="compositionally biased region" description="Low complexity" evidence="2">
    <location>
        <begin position="423"/>
        <end position="436"/>
    </location>
</feature>
<keyword evidence="1" id="KW-0802">TPR repeat</keyword>
<evidence type="ECO:0000256" key="3">
    <source>
        <dbReference type="SAM" id="Phobius"/>
    </source>
</evidence>
<gene>
    <name evidence="4" type="ORF">CYMTET_10233</name>
</gene>
<evidence type="ECO:0000256" key="2">
    <source>
        <dbReference type="SAM" id="MobiDB-lite"/>
    </source>
</evidence>
<evidence type="ECO:0000256" key="1">
    <source>
        <dbReference type="PROSITE-ProRule" id="PRU00339"/>
    </source>
</evidence>
<organism evidence="4 5">
    <name type="scientific">Cymbomonas tetramitiformis</name>
    <dbReference type="NCBI Taxonomy" id="36881"/>
    <lineage>
        <taxon>Eukaryota</taxon>
        <taxon>Viridiplantae</taxon>
        <taxon>Chlorophyta</taxon>
        <taxon>Pyramimonadophyceae</taxon>
        <taxon>Pyramimonadales</taxon>
        <taxon>Pyramimonadaceae</taxon>
        <taxon>Cymbomonas</taxon>
    </lineage>
</organism>
<evidence type="ECO:0000313" key="5">
    <source>
        <dbReference type="Proteomes" id="UP001190700"/>
    </source>
</evidence>
<feature type="transmembrane region" description="Helical" evidence="3">
    <location>
        <begin position="509"/>
        <end position="531"/>
    </location>
</feature>
<keyword evidence="5" id="KW-1185">Reference proteome</keyword>
<feature type="region of interest" description="Disordered" evidence="2">
    <location>
        <begin position="107"/>
        <end position="340"/>
    </location>
</feature>
<feature type="compositionally biased region" description="Basic and acidic residues" evidence="2">
    <location>
        <begin position="154"/>
        <end position="164"/>
    </location>
</feature>
<feature type="region of interest" description="Disordered" evidence="2">
    <location>
        <begin position="386"/>
        <end position="463"/>
    </location>
</feature>
<dbReference type="PROSITE" id="PS50005">
    <property type="entry name" value="TPR"/>
    <property type="match status" value="1"/>
</dbReference>
<keyword evidence="3" id="KW-1133">Transmembrane helix</keyword>
<feature type="compositionally biased region" description="Basic and acidic residues" evidence="2">
    <location>
        <begin position="331"/>
        <end position="340"/>
    </location>
</feature>
<dbReference type="EMBL" id="LGRX02003588">
    <property type="protein sequence ID" value="KAK3282012.1"/>
    <property type="molecule type" value="Genomic_DNA"/>
</dbReference>
<dbReference type="Proteomes" id="UP001190700">
    <property type="component" value="Unassembled WGS sequence"/>
</dbReference>
<evidence type="ECO:0000313" key="4">
    <source>
        <dbReference type="EMBL" id="KAK3282012.1"/>
    </source>
</evidence>
<reference evidence="4 5" key="1">
    <citation type="journal article" date="2015" name="Genome Biol. Evol.">
        <title>Comparative Genomics of a Bacterivorous Green Alga Reveals Evolutionary Causalities and Consequences of Phago-Mixotrophic Mode of Nutrition.</title>
        <authorList>
            <person name="Burns J.A."/>
            <person name="Paasch A."/>
            <person name="Narechania A."/>
            <person name="Kim E."/>
        </authorList>
    </citation>
    <scope>NUCLEOTIDE SEQUENCE [LARGE SCALE GENOMIC DNA]</scope>
    <source>
        <strain evidence="4 5">PLY_AMNH</strain>
    </source>
</reference>